<evidence type="ECO:0000256" key="1">
    <source>
        <dbReference type="SAM" id="Phobius"/>
    </source>
</evidence>
<keyword evidence="1" id="KW-0472">Membrane</keyword>
<sequence length="45" mass="5391">MFILYHLTIHAPVSTQQTCYMHNWCFLVLPILLINFGRIINSQWN</sequence>
<feature type="transmembrane region" description="Helical" evidence="1">
    <location>
        <begin position="20"/>
        <end position="40"/>
    </location>
</feature>
<keyword evidence="1" id="KW-1133">Transmembrane helix</keyword>
<name>A0A2P2PKP4_RHIMU</name>
<keyword evidence="1" id="KW-0812">Transmembrane</keyword>
<evidence type="ECO:0000313" key="2">
    <source>
        <dbReference type="EMBL" id="MBX55209.1"/>
    </source>
</evidence>
<proteinExistence type="predicted"/>
<accession>A0A2P2PKP4</accession>
<dbReference type="AlphaFoldDB" id="A0A2P2PKP4"/>
<protein>
    <submittedName>
        <fullName evidence="2">Uncharacterized protein</fullName>
    </submittedName>
</protein>
<dbReference type="EMBL" id="GGEC01074725">
    <property type="protein sequence ID" value="MBX55209.1"/>
    <property type="molecule type" value="Transcribed_RNA"/>
</dbReference>
<reference evidence="2" key="1">
    <citation type="submission" date="2018-02" db="EMBL/GenBank/DDBJ databases">
        <title>Rhizophora mucronata_Transcriptome.</title>
        <authorList>
            <person name="Meera S.P."/>
            <person name="Sreeshan A."/>
            <person name="Augustine A."/>
        </authorList>
    </citation>
    <scope>NUCLEOTIDE SEQUENCE</scope>
    <source>
        <tissue evidence="2">Leaf</tissue>
    </source>
</reference>
<organism evidence="2">
    <name type="scientific">Rhizophora mucronata</name>
    <name type="common">Asiatic mangrove</name>
    <dbReference type="NCBI Taxonomy" id="61149"/>
    <lineage>
        <taxon>Eukaryota</taxon>
        <taxon>Viridiplantae</taxon>
        <taxon>Streptophyta</taxon>
        <taxon>Embryophyta</taxon>
        <taxon>Tracheophyta</taxon>
        <taxon>Spermatophyta</taxon>
        <taxon>Magnoliopsida</taxon>
        <taxon>eudicotyledons</taxon>
        <taxon>Gunneridae</taxon>
        <taxon>Pentapetalae</taxon>
        <taxon>rosids</taxon>
        <taxon>fabids</taxon>
        <taxon>Malpighiales</taxon>
        <taxon>Rhizophoraceae</taxon>
        <taxon>Rhizophora</taxon>
    </lineage>
</organism>